<dbReference type="Pfam" id="PF07690">
    <property type="entry name" value="MFS_1"/>
    <property type="match status" value="1"/>
</dbReference>
<name>A0A9X2KNQ1_9SPHN</name>
<keyword evidence="4 6" id="KW-1133">Transmembrane helix</keyword>
<evidence type="ECO:0000313" key="8">
    <source>
        <dbReference type="EMBL" id="MCP3729898.1"/>
    </source>
</evidence>
<evidence type="ECO:0000259" key="7">
    <source>
        <dbReference type="PROSITE" id="PS50850"/>
    </source>
</evidence>
<feature type="transmembrane region" description="Helical" evidence="6">
    <location>
        <begin position="235"/>
        <end position="261"/>
    </location>
</feature>
<keyword evidence="3 6" id="KW-0812">Transmembrane</keyword>
<organism evidence="8 9">
    <name type="scientific">Sphingomonas tagetis</name>
    <dbReference type="NCBI Taxonomy" id="2949092"/>
    <lineage>
        <taxon>Bacteria</taxon>
        <taxon>Pseudomonadati</taxon>
        <taxon>Pseudomonadota</taxon>
        <taxon>Alphaproteobacteria</taxon>
        <taxon>Sphingomonadales</taxon>
        <taxon>Sphingomonadaceae</taxon>
        <taxon>Sphingomonas</taxon>
    </lineage>
</organism>
<dbReference type="InterPro" id="IPR044770">
    <property type="entry name" value="MFS_spinster-like"/>
</dbReference>
<feature type="transmembrane region" description="Helical" evidence="6">
    <location>
        <begin position="334"/>
        <end position="353"/>
    </location>
</feature>
<dbReference type="AlphaFoldDB" id="A0A9X2KNQ1"/>
<dbReference type="PANTHER" id="PTHR23505:SF79">
    <property type="entry name" value="PROTEIN SPINSTER"/>
    <property type="match status" value="1"/>
</dbReference>
<dbReference type="EMBL" id="JAMLDX010000003">
    <property type="protein sequence ID" value="MCP3729898.1"/>
    <property type="molecule type" value="Genomic_DNA"/>
</dbReference>
<dbReference type="PROSITE" id="PS50850">
    <property type="entry name" value="MFS"/>
    <property type="match status" value="1"/>
</dbReference>
<evidence type="ECO:0000313" key="9">
    <source>
        <dbReference type="Proteomes" id="UP001139451"/>
    </source>
</evidence>
<comment type="subcellular location">
    <subcellularLocation>
        <location evidence="1">Membrane</location>
        <topology evidence="1">Multi-pass membrane protein</topology>
    </subcellularLocation>
</comment>
<keyword evidence="5 6" id="KW-0472">Membrane</keyword>
<feature type="transmembrane region" description="Helical" evidence="6">
    <location>
        <begin position="188"/>
        <end position="209"/>
    </location>
</feature>
<dbReference type="Proteomes" id="UP001139451">
    <property type="component" value="Unassembled WGS sequence"/>
</dbReference>
<evidence type="ECO:0000256" key="6">
    <source>
        <dbReference type="SAM" id="Phobius"/>
    </source>
</evidence>
<feature type="transmembrane region" description="Helical" evidence="6">
    <location>
        <begin position="405"/>
        <end position="424"/>
    </location>
</feature>
<evidence type="ECO:0000256" key="2">
    <source>
        <dbReference type="ARBA" id="ARBA00022448"/>
    </source>
</evidence>
<keyword evidence="9" id="KW-1185">Reference proteome</keyword>
<gene>
    <name evidence="8" type="ORF">M9978_05580</name>
</gene>
<feature type="transmembrane region" description="Helical" evidence="6">
    <location>
        <begin position="159"/>
        <end position="182"/>
    </location>
</feature>
<feature type="transmembrane region" description="Helical" evidence="6">
    <location>
        <begin position="373"/>
        <end position="393"/>
    </location>
</feature>
<feature type="transmembrane region" description="Helical" evidence="6">
    <location>
        <begin position="308"/>
        <end position="328"/>
    </location>
</feature>
<evidence type="ECO:0000256" key="1">
    <source>
        <dbReference type="ARBA" id="ARBA00004141"/>
    </source>
</evidence>
<accession>A0A9X2KNQ1</accession>
<dbReference type="RefSeq" id="WP_254291992.1">
    <property type="nucleotide sequence ID" value="NZ_JAMLDX010000003.1"/>
</dbReference>
<keyword evidence="2" id="KW-0813">Transport</keyword>
<feature type="transmembrane region" description="Helical" evidence="6">
    <location>
        <begin position="54"/>
        <end position="75"/>
    </location>
</feature>
<dbReference type="GO" id="GO:0022857">
    <property type="term" value="F:transmembrane transporter activity"/>
    <property type="evidence" value="ECO:0007669"/>
    <property type="project" value="InterPro"/>
</dbReference>
<feature type="transmembrane region" description="Helical" evidence="6">
    <location>
        <begin position="87"/>
        <end position="113"/>
    </location>
</feature>
<protein>
    <submittedName>
        <fullName evidence="8">MFS transporter</fullName>
    </submittedName>
</protein>
<feature type="transmembrane region" description="Helical" evidence="6">
    <location>
        <begin position="15"/>
        <end position="33"/>
    </location>
</feature>
<dbReference type="InterPro" id="IPR020846">
    <property type="entry name" value="MFS_dom"/>
</dbReference>
<dbReference type="SUPFAM" id="SSF103473">
    <property type="entry name" value="MFS general substrate transporter"/>
    <property type="match status" value="1"/>
</dbReference>
<reference evidence="8" key="1">
    <citation type="submission" date="2022-05" db="EMBL/GenBank/DDBJ databases">
        <title>Sphingomonas sp. strain MG17 Genome sequencing and assembly.</title>
        <authorList>
            <person name="Kim I."/>
        </authorList>
    </citation>
    <scope>NUCLEOTIDE SEQUENCE</scope>
    <source>
        <strain evidence="8">MG17</strain>
    </source>
</reference>
<dbReference type="Gene3D" id="1.20.1250.20">
    <property type="entry name" value="MFS general substrate transporter like domains"/>
    <property type="match status" value="1"/>
</dbReference>
<evidence type="ECO:0000256" key="4">
    <source>
        <dbReference type="ARBA" id="ARBA00022989"/>
    </source>
</evidence>
<dbReference type="PANTHER" id="PTHR23505">
    <property type="entry name" value="SPINSTER"/>
    <property type="match status" value="1"/>
</dbReference>
<feature type="transmembrane region" description="Helical" evidence="6">
    <location>
        <begin position="273"/>
        <end position="296"/>
    </location>
</feature>
<dbReference type="GO" id="GO:0016020">
    <property type="term" value="C:membrane"/>
    <property type="evidence" value="ECO:0007669"/>
    <property type="project" value="UniProtKB-SubCell"/>
</dbReference>
<evidence type="ECO:0000256" key="5">
    <source>
        <dbReference type="ARBA" id="ARBA00023136"/>
    </source>
</evidence>
<sequence>MAPAGEPLTALPTRGQAWLSTAVIFVLTSIALADRMAISMLIGPIKAEFGLGDFKASLLIGLAFTLFYVLFLLPIGMAADRFSRRRVLAICLAVWSAATIACGFAAGFVSLFLARMIVGAGEAAIGPCSHGIIGDSFPRHALAKPLAVQGIGFQVGPAIGVAAAGAILAGGASGAFAGWPLLGELAPWRVAFVLIGLPGLLALMLIPLLHEPHRVRAAPDVGTSGEFWPFLRGNALLMTLIFVSAGVSAISLGVVTGWVPAYLQRTLGVSPMAAGAAMGSILLAAAILGQGLYSIIVDWFAGRGALDAPIRVGLLPIALSIPLGWLAFGARDTASFYPLLFVFLLCITPFNALNNTLAQQVAPPALRSRISAVMIFAISIIGFAGGPALVGWLSEYVVGEGRLGLAMQIVATSALALNLVLVIATRGPLLRFMSAQQAADQRKS</sequence>
<proteinExistence type="predicted"/>
<dbReference type="InterPro" id="IPR036259">
    <property type="entry name" value="MFS_trans_sf"/>
</dbReference>
<dbReference type="InterPro" id="IPR011701">
    <property type="entry name" value="MFS"/>
</dbReference>
<feature type="domain" description="Major facilitator superfamily (MFS) profile" evidence="7">
    <location>
        <begin position="20"/>
        <end position="426"/>
    </location>
</feature>
<comment type="caution">
    <text evidence="8">The sequence shown here is derived from an EMBL/GenBank/DDBJ whole genome shotgun (WGS) entry which is preliminary data.</text>
</comment>
<evidence type="ECO:0000256" key="3">
    <source>
        <dbReference type="ARBA" id="ARBA00022692"/>
    </source>
</evidence>